<comment type="caution">
    <text evidence="1">The sequence shown here is derived from an EMBL/GenBank/DDBJ whole genome shotgun (WGS) entry which is preliminary data.</text>
</comment>
<dbReference type="Proteomes" id="UP000552038">
    <property type="component" value="Unassembled WGS sequence"/>
</dbReference>
<name>A0AAP7DJ67_PAEAL</name>
<organism evidence="1 2">
    <name type="scientific">Paenibacillus alvei</name>
    <name type="common">Bacillus alvei</name>
    <dbReference type="NCBI Taxonomy" id="44250"/>
    <lineage>
        <taxon>Bacteria</taxon>
        <taxon>Bacillati</taxon>
        <taxon>Bacillota</taxon>
        <taxon>Bacilli</taxon>
        <taxon>Bacillales</taxon>
        <taxon>Paenibacillaceae</taxon>
        <taxon>Paenibacillus</taxon>
    </lineage>
</organism>
<dbReference type="EMBL" id="JABFOR010000025">
    <property type="protein sequence ID" value="NOJ72473.1"/>
    <property type="molecule type" value="Genomic_DNA"/>
</dbReference>
<accession>A0AAP7DJ67</accession>
<protein>
    <submittedName>
        <fullName evidence="1">Uncharacterized protein</fullName>
    </submittedName>
</protein>
<evidence type="ECO:0000313" key="2">
    <source>
        <dbReference type="Proteomes" id="UP000552038"/>
    </source>
</evidence>
<sequence>MEDTRLKIEYLRELRLMMEAKMFMPEGQAIWAKRADAICDSIEKDFGLCQPQASEEVTS</sequence>
<dbReference type="RefSeq" id="WP_171418017.1">
    <property type="nucleotide sequence ID" value="NZ_JABFOR010000025.1"/>
</dbReference>
<evidence type="ECO:0000313" key="1">
    <source>
        <dbReference type="EMBL" id="NOJ72473.1"/>
    </source>
</evidence>
<reference evidence="1 2" key="1">
    <citation type="submission" date="2020-05" db="EMBL/GenBank/DDBJ databases">
        <title>Whole genome sequencing and identification of novel metabolites from Paenibacillus alvei strain JR949.</title>
        <authorList>
            <person name="Rajendhran J."/>
            <person name="Sree Pranav P."/>
            <person name="Mahalakshmi B."/>
            <person name="Karthikeyan R."/>
        </authorList>
    </citation>
    <scope>NUCLEOTIDE SEQUENCE [LARGE SCALE GENOMIC DNA]</scope>
    <source>
        <strain evidence="1 2">JR949</strain>
    </source>
</reference>
<dbReference type="AlphaFoldDB" id="A0AAP7DJ67"/>
<proteinExistence type="predicted"/>
<gene>
    <name evidence="1" type="ORF">HMI46_18150</name>
</gene>